<dbReference type="HOGENOM" id="CLU_140975_0_0_4"/>
<reference evidence="2 3" key="1">
    <citation type="journal article" date="2012" name="Appl. Environ. Microbiol.">
        <title>Draft genome sequence of a psychrotolerant sulfur-oxidizing bacterium, Sulfuricella denitrificans skB26, and proteomic insights into cold adaptation.</title>
        <authorList>
            <person name="Watanabe T."/>
            <person name="Kojima H."/>
            <person name="Fukui M."/>
        </authorList>
    </citation>
    <scope>NUCLEOTIDE SEQUENCE [LARGE SCALE GENOMIC DNA]</scope>
    <source>
        <strain evidence="3">skB26</strain>
    </source>
</reference>
<dbReference type="STRING" id="1163617.SCD_n01246"/>
<gene>
    <name evidence="2" type="ORF">SCD_n01246</name>
</gene>
<dbReference type="Proteomes" id="UP000015559">
    <property type="component" value="Chromosome"/>
</dbReference>
<name>S6AA16_SULDS</name>
<organism evidence="2 3">
    <name type="scientific">Sulfuricella denitrificans (strain DSM 22764 / NBRC 105220 / skB26)</name>
    <dbReference type="NCBI Taxonomy" id="1163617"/>
    <lineage>
        <taxon>Bacteria</taxon>
        <taxon>Pseudomonadati</taxon>
        <taxon>Pseudomonadota</taxon>
        <taxon>Betaproteobacteria</taxon>
        <taxon>Nitrosomonadales</taxon>
        <taxon>Sulfuricellaceae</taxon>
        <taxon>Sulfuricella</taxon>
    </lineage>
</organism>
<dbReference type="RefSeq" id="WP_009205972.1">
    <property type="nucleotide sequence ID" value="NC_022357.1"/>
</dbReference>
<dbReference type="Pfam" id="PF25559">
    <property type="entry name" value="DUF7931"/>
    <property type="match status" value="1"/>
</dbReference>
<dbReference type="EMBL" id="AP013066">
    <property type="protein sequence ID" value="BAN35075.1"/>
    <property type="molecule type" value="Genomic_DNA"/>
</dbReference>
<evidence type="ECO:0000259" key="1">
    <source>
        <dbReference type="Pfam" id="PF25559"/>
    </source>
</evidence>
<protein>
    <recommendedName>
        <fullName evidence="1">DUF7931 domain-containing protein</fullName>
    </recommendedName>
</protein>
<dbReference type="eggNOG" id="ENOG5032YDJ">
    <property type="taxonomic scope" value="Bacteria"/>
</dbReference>
<proteinExistence type="predicted"/>
<dbReference type="AlphaFoldDB" id="S6AA16"/>
<accession>S6AA16</accession>
<dbReference type="KEGG" id="sdr:SCD_n01246"/>
<evidence type="ECO:0000313" key="3">
    <source>
        <dbReference type="Proteomes" id="UP000015559"/>
    </source>
</evidence>
<dbReference type="OrthoDB" id="9179759at2"/>
<evidence type="ECO:0000313" key="2">
    <source>
        <dbReference type="EMBL" id="BAN35075.1"/>
    </source>
</evidence>
<feature type="domain" description="DUF7931" evidence="1">
    <location>
        <begin position="22"/>
        <end position="156"/>
    </location>
</feature>
<keyword evidence="3" id="KW-1185">Reference proteome</keyword>
<dbReference type="InterPro" id="IPR057691">
    <property type="entry name" value="DUF7931"/>
</dbReference>
<sequence>MTENPEKPVLLHRQLNSTVDYTEALDTLIELARHRLRIFDYNLEDGGYTTLRRYELLRTFLLASRSNRLEIVLHDSDYLTRFCPRISSLLKQFSHAITIQETTPQAKGIYDPFAIADEACFLHRFHYDNPRALLALNDIEGSHVLIKRFEEIRAASVQAITTTTLGL</sequence>